<dbReference type="Proteomes" id="UP000772618">
    <property type="component" value="Unassembled WGS sequence"/>
</dbReference>
<keyword evidence="2" id="KW-1185">Reference proteome</keyword>
<dbReference type="RefSeq" id="WP_254156360.1">
    <property type="nucleotide sequence ID" value="NZ_JAHESD010000074.1"/>
</dbReference>
<gene>
    <name evidence="1" type="ORF">KK060_21780</name>
</gene>
<reference evidence="1 2" key="1">
    <citation type="submission" date="2021-05" db="EMBL/GenBank/DDBJ databases">
        <title>A Polyphasic approach of four new species of the genus Ohtaekwangia: Ohtaekwangia histidinii sp. nov., Ohtaekwangia cretensis sp. nov., Ohtaekwangia indiensis sp. nov., Ohtaekwangia reichenbachii sp. nov. from diverse environment.</title>
        <authorList>
            <person name="Octaviana S."/>
        </authorList>
    </citation>
    <scope>NUCLEOTIDE SEQUENCE [LARGE SCALE GENOMIC DNA]</scope>
    <source>
        <strain evidence="1 2">PWU20</strain>
    </source>
</reference>
<proteinExistence type="predicted"/>
<evidence type="ECO:0000313" key="2">
    <source>
        <dbReference type="Proteomes" id="UP000772618"/>
    </source>
</evidence>
<sequence length="380" mass="44591">MRYELSYFELLLKDEVLETLTTPTQAQEEMFLVTVKEEVNRIKASWKNHVLAATSESWIKRYIQHHQRGITELLDSLLKEWTGQGNYLNKVLEDALEELRSFIERYFHGYYNLDERVSFVYASLAKHDIQKQLIVIRKLLSGTAEEHLPLKMLLDMLDNFTNNTSDATYNYRRIAYMKEVLHELTNLAQDGIPLTWSHIIDFIFYVNFNSPAFVKHYTNSLQAELVKESTLNGQLGKLAFEYKVINQKQVRPGLIYMPELKSAKELIAEWIIEEMQYLREKQHLLNATPVAPEKDFKNDFKIILDMSVSQFACLIRTFIEIGVIQNKNITELVRFITSAVQTKRSENISQESFRMKYYNIESGTKESVKKTLNRLLQHLI</sequence>
<protein>
    <submittedName>
        <fullName evidence="1">Uncharacterized protein</fullName>
    </submittedName>
</protein>
<comment type="caution">
    <text evidence="1">The sequence shown here is derived from an EMBL/GenBank/DDBJ whole genome shotgun (WGS) entry which is preliminary data.</text>
</comment>
<dbReference type="EMBL" id="JAHESD010000074">
    <property type="protein sequence ID" value="MBT1705936.1"/>
    <property type="molecule type" value="Genomic_DNA"/>
</dbReference>
<accession>A0ABS5VX85</accession>
<evidence type="ECO:0000313" key="1">
    <source>
        <dbReference type="EMBL" id="MBT1705936.1"/>
    </source>
</evidence>
<organism evidence="1 2">
    <name type="scientific">Chryseosolibacter indicus</name>
    <dbReference type="NCBI Taxonomy" id="2782351"/>
    <lineage>
        <taxon>Bacteria</taxon>
        <taxon>Pseudomonadati</taxon>
        <taxon>Bacteroidota</taxon>
        <taxon>Cytophagia</taxon>
        <taxon>Cytophagales</taxon>
        <taxon>Chryseotaleaceae</taxon>
        <taxon>Chryseosolibacter</taxon>
    </lineage>
</organism>
<name>A0ABS5VX85_9BACT</name>